<protein>
    <submittedName>
        <fullName evidence="1">Uncharacterized protein</fullName>
    </submittedName>
</protein>
<proteinExistence type="predicted"/>
<accession>A0A8X6QEA2</accession>
<name>A0A8X6QEA2_NEPPI</name>
<sequence length="102" mass="11779">MQGLSLILSMDHGSEETCSFFRARSSVRNCTSTTAPKIECHRSVLTKEWETEDIGKTCIWNMKTKKYFVHIFCLGNISDQHGRNFSRAVILQRDLKHDTSIR</sequence>
<dbReference type="AlphaFoldDB" id="A0A8X6QEA2"/>
<organism evidence="1 2">
    <name type="scientific">Nephila pilipes</name>
    <name type="common">Giant wood spider</name>
    <name type="synonym">Nephila maculata</name>
    <dbReference type="NCBI Taxonomy" id="299642"/>
    <lineage>
        <taxon>Eukaryota</taxon>
        <taxon>Metazoa</taxon>
        <taxon>Ecdysozoa</taxon>
        <taxon>Arthropoda</taxon>
        <taxon>Chelicerata</taxon>
        <taxon>Arachnida</taxon>
        <taxon>Araneae</taxon>
        <taxon>Araneomorphae</taxon>
        <taxon>Entelegynae</taxon>
        <taxon>Araneoidea</taxon>
        <taxon>Nephilidae</taxon>
        <taxon>Nephila</taxon>
    </lineage>
</organism>
<comment type="caution">
    <text evidence="1">The sequence shown here is derived from an EMBL/GenBank/DDBJ whole genome shotgun (WGS) entry which is preliminary data.</text>
</comment>
<evidence type="ECO:0000313" key="1">
    <source>
        <dbReference type="EMBL" id="GFU09184.1"/>
    </source>
</evidence>
<reference evidence="1" key="1">
    <citation type="submission" date="2020-08" db="EMBL/GenBank/DDBJ databases">
        <title>Multicomponent nature underlies the extraordinary mechanical properties of spider dragline silk.</title>
        <authorList>
            <person name="Kono N."/>
            <person name="Nakamura H."/>
            <person name="Mori M."/>
            <person name="Yoshida Y."/>
            <person name="Ohtoshi R."/>
            <person name="Malay A.D."/>
            <person name="Moran D.A.P."/>
            <person name="Tomita M."/>
            <person name="Numata K."/>
            <person name="Arakawa K."/>
        </authorList>
    </citation>
    <scope>NUCLEOTIDE SEQUENCE</scope>
</reference>
<gene>
    <name evidence="1" type="ORF">NPIL_664511</name>
</gene>
<dbReference type="EMBL" id="BMAW01028818">
    <property type="protein sequence ID" value="GFU09184.1"/>
    <property type="molecule type" value="Genomic_DNA"/>
</dbReference>
<dbReference type="Proteomes" id="UP000887013">
    <property type="component" value="Unassembled WGS sequence"/>
</dbReference>
<evidence type="ECO:0000313" key="2">
    <source>
        <dbReference type="Proteomes" id="UP000887013"/>
    </source>
</evidence>
<keyword evidence="2" id="KW-1185">Reference proteome</keyword>